<evidence type="ECO:0000256" key="1">
    <source>
        <dbReference type="SAM" id="MobiDB-lite"/>
    </source>
</evidence>
<reference evidence="3" key="1">
    <citation type="journal article" date="2023" name="Proc. Natl. Acad. Sci. U.S.A.">
        <title>Genomic and structural basis for evolution of tropane alkaloid biosynthesis.</title>
        <authorList>
            <person name="Wanga Y.-J."/>
            <person name="Taina T."/>
            <person name="Yua J.-Y."/>
            <person name="Lia J."/>
            <person name="Xua B."/>
            <person name="Chenc J."/>
            <person name="D'Auriad J.C."/>
            <person name="Huanga J.-P."/>
            <person name="Huanga S.-X."/>
        </authorList>
    </citation>
    <scope>NUCLEOTIDE SEQUENCE [LARGE SCALE GENOMIC DNA]</scope>
    <source>
        <strain evidence="3">cv. KIB-2019</strain>
    </source>
</reference>
<comment type="caution">
    <text evidence="2">The sequence shown here is derived from an EMBL/GenBank/DDBJ whole genome shotgun (WGS) entry which is preliminary data.</text>
</comment>
<sequence>MERQYANFKAMDEHGLNKLPSPSPSDDRSRKKQCRSLNPTEQSPSMITILMISEGPSYMDVLDSQNPNYVNATLEDENYPYASDYAMTEVDSDDEADYSDSMNGDEVNPEVVFHDKKHSFTMEVG</sequence>
<protein>
    <submittedName>
        <fullName evidence="2">Uncharacterized protein</fullName>
    </submittedName>
</protein>
<dbReference type="EMBL" id="JAJAGQ010000002">
    <property type="protein sequence ID" value="KAJ8570278.1"/>
    <property type="molecule type" value="Genomic_DNA"/>
</dbReference>
<evidence type="ECO:0000313" key="2">
    <source>
        <dbReference type="EMBL" id="KAJ8570278.1"/>
    </source>
</evidence>
<organism evidence="2 3">
    <name type="scientific">Anisodus acutangulus</name>
    <dbReference type="NCBI Taxonomy" id="402998"/>
    <lineage>
        <taxon>Eukaryota</taxon>
        <taxon>Viridiplantae</taxon>
        <taxon>Streptophyta</taxon>
        <taxon>Embryophyta</taxon>
        <taxon>Tracheophyta</taxon>
        <taxon>Spermatophyta</taxon>
        <taxon>Magnoliopsida</taxon>
        <taxon>eudicotyledons</taxon>
        <taxon>Gunneridae</taxon>
        <taxon>Pentapetalae</taxon>
        <taxon>asterids</taxon>
        <taxon>lamiids</taxon>
        <taxon>Solanales</taxon>
        <taxon>Solanaceae</taxon>
        <taxon>Solanoideae</taxon>
        <taxon>Hyoscyameae</taxon>
        <taxon>Anisodus</taxon>
    </lineage>
</organism>
<proteinExistence type="predicted"/>
<dbReference type="AlphaFoldDB" id="A0A9Q1N0J0"/>
<dbReference type="Proteomes" id="UP001152561">
    <property type="component" value="Unassembled WGS sequence"/>
</dbReference>
<evidence type="ECO:0000313" key="3">
    <source>
        <dbReference type="Proteomes" id="UP001152561"/>
    </source>
</evidence>
<name>A0A9Q1N0J0_9SOLA</name>
<keyword evidence="3" id="KW-1185">Reference proteome</keyword>
<accession>A0A9Q1N0J0</accession>
<gene>
    <name evidence="2" type="ORF">K7X08_037250</name>
</gene>
<feature type="region of interest" description="Disordered" evidence="1">
    <location>
        <begin position="1"/>
        <end position="42"/>
    </location>
</feature>